<sequence length="70" mass="7700">MKSALPRVSLDGYLFVASSLLIIGEDTLAASHPLYQIGRAVKQNGDPHIVCLETIHSLLEVWSRSVKPAW</sequence>
<accession>A0AAV2DA55</accession>
<evidence type="ECO:0000313" key="2">
    <source>
        <dbReference type="Proteomes" id="UP001497516"/>
    </source>
</evidence>
<proteinExistence type="predicted"/>
<organism evidence="1 2">
    <name type="scientific">Linum trigynum</name>
    <dbReference type="NCBI Taxonomy" id="586398"/>
    <lineage>
        <taxon>Eukaryota</taxon>
        <taxon>Viridiplantae</taxon>
        <taxon>Streptophyta</taxon>
        <taxon>Embryophyta</taxon>
        <taxon>Tracheophyta</taxon>
        <taxon>Spermatophyta</taxon>
        <taxon>Magnoliopsida</taxon>
        <taxon>eudicotyledons</taxon>
        <taxon>Gunneridae</taxon>
        <taxon>Pentapetalae</taxon>
        <taxon>rosids</taxon>
        <taxon>fabids</taxon>
        <taxon>Malpighiales</taxon>
        <taxon>Linaceae</taxon>
        <taxon>Linum</taxon>
    </lineage>
</organism>
<name>A0AAV2DA55_9ROSI</name>
<reference evidence="1 2" key="1">
    <citation type="submission" date="2024-04" db="EMBL/GenBank/DDBJ databases">
        <authorList>
            <person name="Fracassetti M."/>
        </authorList>
    </citation>
    <scope>NUCLEOTIDE SEQUENCE [LARGE SCALE GENOMIC DNA]</scope>
</reference>
<keyword evidence="2" id="KW-1185">Reference proteome</keyword>
<dbReference type="EMBL" id="OZ034815">
    <property type="protein sequence ID" value="CAL1370455.1"/>
    <property type="molecule type" value="Genomic_DNA"/>
</dbReference>
<gene>
    <name evidence="1" type="ORF">LTRI10_LOCUS12581</name>
</gene>
<dbReference type="AlphaFoldDB" id="A0AAV2DA55"/>
<protein>
    <submittedName>
        <fullName evidence="1">Uncharacterized protein</fullName>
    </submittedName>
</protein>
<evidence type="ECO:0000313" key="1">
    <source>
        <dbReference type="EMBL" id="CAL1370455.1"/>
    </source>
</evidence>
<dbReference type="Proteomes" id="UP001497516">
    <property type="component" value="Chromosome 2"/>
</dbReference>